<protein>
    <submittedName>
        <fullName evidence="4">Transposon Ty4-H Gag-Pol polyprotein</fullName>
    </submittedName>
</protein>
<accession>A0A1Q9DAS2</accession>
<feature type="region of interest" description="Disordered" evidence="2">
    <location>
        <begin position="84"/>
        <end position="117"/>
    </location>
</feature>
<reference evidence="4 5" key="1">
    <citation type="submission" date="2016-02" db="EMBL/GenBank/DDBJ databases">
        <title>Genome analysis of coral dinoflagellate symbionts highlights evolutionary adaptations to a symbiotic lifestyle.</title>
        <authorList>
            <person name="Aranda M."/>
            <person name="Li Y."/>
            <person name="Liew Y.J."/>
            <person name="Baumgarten S."/>
            <person name="Simakov O."/>
            <person name="Wilson M."/>
            <person name="Piel J."/>
            <person name="Ashoor H."/>
            <person name="Bougouffa S."/>
            <person name="Bajic V.B."/>
            <person name="Ryu T."/>
            <person name="Ravasi T."/>
            <person name="Bayer T."/>
            <person name="Micklem G."/>
            <person name="Kim H."/>
            <person name="Bhak J."/>
            <person name="Lajeunesse T.C."/>
            <person name="Voolstra C.R."/>
        </authorList>
    </citation>
    <scope>NUCLEOTIDE SEQUENCE [LARGE SCALE GENOMIC DNA]</scope>
    <source>
        <strain evidence="4 5">CCMP2467</strain>
    </source>
</reference>
<dbReference type="SUPFAM" id="SSF56672">
    <property type="entry name" value="DNA/RNA polymerases"/>
    <property type="match status" value="1"/>
</dbReference>
<evidence type="ECO:0000256" key="2">
    <source>
        <dbReference type="SAM" id="MobiDB-lite"/>
    </source>
</evidence>
<feature type="region of interest" description="Disordered" evidence="2">
    <location>
        <begin position="1"/>
        <end position="65"/>
    </location>
</feature>
<name>A0A1Q9DAS2_SYMMI</name>
<dbReference type="Proteomes" id="UP000186817">
    <property type="component" value="Unassembled WGS sequence"/>
</dbReference>
<evidence type="ECO:0000313" key="4">
    <source>
        <dbReference type="EMBL" id="OLP92313.1"/>
    </source>
</evidence>
<dbReference type="InterPro" id="IPR013103">
    <property type="entry name" value="RVT_2"/>
</dbReference>
<feature type="compositionally biased region" description="Basic and acidic residues" evidence="2">
    <location>
        <begin position="52"/>
        <end position="65"/>
    </location>
</feature>
<keyword evidence="1" id="KW-0175">Coiled coil</keyword>
<proteinExistence type="predicted"/>
<organism evidence="4 5">
    <name type="scientific">Symbiodinium microadriaticum</name>
    <name type="common">Dinoflagellate</name>
    <name type="synonym">Zooxanthella microadriatica</name>
    <dbReference type="NCBI Taxonomy" id="2951"/>
    <lineage>
        <taxon>Eukaryota</taxon>
        <taxon>Sar</taxon>
        <taxon>Alveolata</taxon>
        <taxon>Dinophyceae</taxon>
        <taxon>Suessiales</taxon>
        <taxon>Symbiodiniaceae</taxon>
        <taxon>Symbiodinium</taxon>
    </lineage>
</organism>
<dbReference type="PANTHER" id="PTHR11439:SF467">
    <property type="entry name" value="INTEGRASE CATALYTIC DOMAIN-CONTAINING PROTEIN"/>
    <property type="match status" value="1"/>
</dbReference>
<feature type="region of interest" description="Disordered" evidence="2">
    <location>
        <begin position="944"/>
        <end position="965"/>
    </location>
</feature>
<evidence type="ECO:0000313" key="5">
    <source>
        <dbReference type="Proteomes" id="UP000186817"/>
    </source>
</evidence>
<evidence type="ECO:0000259" key="3">
    <source>
        <dbReference type="Pfam" id="PF07727"/>
    </source>
</evidence>
<sequence length="1661" mass="183257">MDSSGEPSYGNSGALSGGHDSERLARSPGGGDVYGGNPSAYDVASDGGAAVREQRGRQGGDRTPEQEAAAILEAVDGLEPEYEFQSVEGGGNGSPGQAQDSYHGVDDGSLNGPGDRVPRAVEERAVDGGRLNGVARELGVSRTSGGQSEGAERQLYRLAQSGVTSAADVGGPSLEGLNPERERNDVLETLVQQLLRQNEYLKRELTDQTSRSSRESAQSSRAVAVQQETVEEYTRTLLAEMELLSVDEEVALDLINQYELYVGHHDNRCARLKCIIEDLKEKGLEDLLEVIRAGDSHADAAFSVYIDRLFPELSAELKERCVVSLQDAVEETWTWNRRTRRRCMKSQGIVIHAFCEQAKKALEHVSERWDFVHLPVNTAEDLLNDSTYRYLLQQARDGRVRGVVGSPPSRTFSTARYLQDGGNKGLRPIRVPGESVGEYGVKDLTCQEQAQRNVDDTLLMRFLVLTAFSVDSNKGLGIPVPACILESPCPENEMPAGIQGISEGVRQASVWNTPEWELLEGKIGMSQFRFFQGPLGHCKRRPTCIGTNIDPDPDLIECSVPVDQVKYLIVGVLSVPVLAVGGEEVDKPFDADPNQVPPEGGAINDAEWLAGDALGVEEADPELSTKETSEAKATWNEWEKLVKCSREDWLAEAQSQVLPKVEIVDFVYVETVERKTHGEVLTAIGAFSYGGMTGMKASTRDHPWVTRYLTRYLSNHTDGMFAGVGLILNTDHQLHRDVHNQKGVENIVLPVVTSGGGLWIQDKTKTVADSEELLVKQSPYGKPLVGKVHTYTAHEVVKFDASVWHESVSPSGQQLLLIGYTPRSLHKLCDADRKLLWSTGFTLLPASKDEFWGYDCREGVLTKHHRVPSKQMYAPSDREWLPVDRKYFGDVRYCVQQFRDGDPVRTLCLWRLEDTEHLELHEVSWPMQVNVSLSVTETIGSEDGELSAAAEGTRSDGDTSLDPPPLQTKIIGADQVRREPEKWIPSMTDEYQSLVSKTGAVEELSDGEYKVLAEDPNIILEIIPGKLVYVHKTSGRRKSRIVGCGNFCRGENSERSELYASGAGAENLPLMIRKCALQPEWMLASVDVRTAFLQAPLLEKQRDGKRLVTIVRVPSILRETGVTTCRFWKVRKALYGLASAPKSWSNHRDKVLAGLRIPCEGGVLRLSKMVEDANLLHIVKFPEESECVDLVEGQKVGAIALYVDDILIGAECSICEAVIKALQDQWELSSPEWLAKPGDQMKFAGYELQKTPEGIRLHQESYVQDLLEQNEGLITGEERAPAIKMGSFDDVESDAEKHELTKRAQGLIGQLLWLAGRTRPDLAYGVSMAAQKIASSPREALARAEHLVKYLRYAPGVGLHYKEADGNCGKWDQLRHKQTGDTLDVYTDASFAADEQCRSFGSVHLYWGGALVSWASARQTLIAAHTAESELYSLAEGHLMGKAFRPTVAALMDVCEQNIACHLYCDNAAAVQLCMLEAGSWTSYEQGSAQMSAREAILDVHPQTEARGELGSGGAQGSEMVYEDFVEDPAPAGTRVEAHGAHEVDSSGVVEPLLNEEHEELLQYYADLRGAYVQAEEVPEGIREDAVRDRLIEALGPPRAPTADESADLEFWMFVSLVASNIELLERSSVTLSPVVNVVEEMRLRLSIRTAHWEQWDVVED</sequence>
<feature type="domain" description="Reverse transcriptase Ty1/copia-type" evidence="3">
    <location>
        <begin position="1022"/>
        <end position="1156"/>
    </location>
</feature>
<keyword evidence="5" id="KW-1185">Reference proteome</keyword>
<feature type="compositionally biased region" description="Polar residues" evidence="2">
    <location>
        <begin position="1"/>
        <end position="14"/>
    </location>
</feature>
<evidence type="ECO:0000256" key="1">
    <source>
        <dbReference type="SAM" id="Coils"/>
    </source>
</evidence>
<dbReference type="PANTHER" id="PTHR11439">
    <property type="entry name" value="GAG-POL-RELATED RETROTRANSPOSON"/>
    <property type="match status" value="1"/>
</dbReference>
<comment type="caution">
    <text evidence="4">The sequence shown here is derived from an EMBL/GenBank/DDBJ whole genome shotgun (WGS) entry which is preliminary data.</text>
</comment>
<dbReference type="OrthoDB" id="408995at2759"/>
<feature type="coiled-coil region" evidence="1">
    <location>
        <begin position="184"/>
        <end position="211"/>
    </location>
</feature>
<dbReference type="EMBL" id="LSRX01000627">
    <property type="protein sequence ID" value="OLP92313.1"/>
    <property type="molecule type" value="Genomic_DNA"/>
</dbReference>
<gene>
    <name evidence="4" type="primary">TY4B-H</name>
    <name evidence="4" type="ORF">AK812_SmicGene25896</name>
</gene>
<dbReference type="InterPro" id="IPR043502">
    <property type="entry name" value="DNA/RNA_pol_sf"/>
</dbReference>
<dbReference type="Pfam" id="PF07727">
    <property type="entry name" value="RVT_2"/>
    <property type="match status" value="1"/>
</dbReference>